<dbReference type="Gene3D" id="3.40.50.150">
    <property type="entry name" value="Vaccinia Virus protein VP39"/>
    <property type="match status" value="1"/>
</dbReference>
<protein>
    <submittedName>
        <fullName evidence="7">Methyltransferase</fullName>
    </submittedName>
</protein>
<dbReference type="EMBL" id="QZFU01000036">
    <property type="protein sequence ID" value="RJO70928.1"/>
    <property type="molecule type" value="Genomic_DNA"/>
</dbReference>
<dbReference type="Gene3D" id="1.10.10.10">
    <property type="entry name" value="Winged helix-like DNA-binding domain superfamily/Winged helix DNA-binding domain"/>
    <property type="match status" value="1"/>
</dbReference>
<dbReference type="Proteomes" id="UP000266677">
    <property type="component" value="Unassembled WGS sequence"/>
</dbReference>
<dbReference type="GO" id="GO:0046983">
    <property type="term" value="F:protein dimerization activity"/>
    <property type="evidence" value="ECO:0007669"/>
    <property type="project" value="InterPro"/>
</dbReference>
<dbReference type="CDD" id="cd02440">
    <property type="entry name" value="AdoMet_MTases"/>
    <property type="match status" value="1"/>
</dbReference>
<dbReference type="InterPro" id="IPR036388">
    <property type="entry name" value="WH-like_DNA-bd_sf"/>
</dbReference>
<name>A0A3A4JPI3_9NOCA</name>
<comment type="caution">
    <text evidence="7">The sequence shown here is derived from an EMBL/GenBank/DDBJ whole genome shotgun (WGS) entry which is preliminary data.</text>
</comment>
<evidence type="ECO:0000256" key="1">
    <source>
        <dbReference type="ARBA" id="ARBA00022603"/>
    </source>
</evidence>
<dbReference type="PROSITE" id="PS51683">
    <property type="entry name" value="SAM_OMT_II"/>
    <property type="match status" value="1"/>
</dbReference>
<dbReference type="Pfam" id="PF08100">
    <property type="entry name" value="Dimerisation"/>
    <property type="match status" value="1"/>
</dbReference>
<dbReference type="InterPro" id="IPR029063">
    <property type="entry name" value="SAM-dependent_MTases_sf"/>
</dbReference>
<reference evidence="7 8" key="1">
    <citation type="submission" date="2018-09" db="EMBL/GenBank/DDBJ databases">
        <title>YIM PH21274 draft genome.</title>
        <authorList>
            <person name="Miao C."/>
        </authorList>
    </citation>
    <scope>NUCLEOTIDE SEQUENCE [LARGE SCALE GENOMIC DNA]</scope>
    <source>
        <strain evidence="7 8">YIM PH 21724</strain>
    </source>
</reference>
<dbReference type="InterPro" id="IPR012967">
    <property type="entry name" value="COMT_dimerisation"/>
</dbReference>
<accession>A0A3A4JPI3</accession>
<dbReference type="PANTHER" id="PTHR43712:SF2">
    <property type="entry name" value="O-METHYLTRANSFERASE CICE"/>
    <property type="match status" value="1"/>
</dbReference>
<feature type="domain" description="O-methyltransferase C-terminal" evidence="5">
    <location>
        <begin position="114"/>
        <end position="318"/>
    </location>
</feature>
<dbReference type="SUPFAM" id="SSF53335">
    <property type="entry name" value="S-adenosyl-L-methionine-dependent methyltransferases"/>
    <property type="match status" value="1"/>
</dbReference>
<evidence type="ECO:0000313" key="8">
    <source>
        <dbReference type="Proteomes" id="UP000266677"/>
    </source>
</evidence>
<keyword evidence="1 7" id="KW-0489">Methyltransferase</keyword>
<keyword evidence="2 7" id="KW-0808">Transferase</keyword>
<dbReference type="InterPro" id="IPR036390">
    <property type="entry name" value="WH_DNA-bd_sf"/>
</dbReference>
<evidence type="ECO:0000256" key="3">
    <source>
        <dbReference type="ARBA" id="ARBA00022691"/>
    </source>
</evidence>
<dbReference type="AlphaFoldDB" id="A0A3A4JPI3"/>
<feature type="domain" description="O-methyltransferase dimerisation" evidence="6">
    <location>
        <begin position="15"/>
        <end position="89"/>
    </location>
</feature>
<evidence type="ECO:0000259" key="5">
    <source>
        <dbReference type="Pfam" id="PF00891"/>
    </source>
</evidence>
<keyword evidence="3" id="KW-0949">S-adenosyl-L-methionine</keyword>
<evidence type="ECO:0000259" key="6">
    <source>
        <dbReference type="Pfam" id="PF08100"/>
    </source>
</evidence>
<dbReference type="SUPFAM" id="SSF46785">
    <property type="entry name" value="Winged helix' DNA-binding domain"/>
    <property type="match status" value="1"/>
</dbReference>
<evidence type="ECO:0000256" key="2">
    <source>
        <dbReference type="ARBA" id="ARBA00022679"/>
    </source>
</evidence>
<evidence type="ECO:0000256" key="4">
    <source>
        <dbReference type="PIRSR" id="PIRSR005739-1"/>
    </source>
</evidence>
<feature type="active site" description="Proton acceptor" evidence="4">
    <location>
        <position position="248"/>
    </location>
</feature>
<dbReference type="InterPro" id="IPR001077">
    <property type="entry name" value="COMT_C"/>
</dbReference>
<dbReference type="GO" id="GO:0032259">
    <property type="term" value="P:methylation"/>
    <property type="evidence" value="ECO:0007669"/>
    <property type="project" value="UniProtKB-KW"/>
</dbReference>
<dbReference type="Pfam" id="PF00891">
    <property type="entry name" value="Methyltransf_2"/>
    <property type="match status" value="1"/>
</dbReference>
<keyword evidence="8" id="KW-1185">Reference proteome</keyword>
<sequence>MRGGSVVDAQRRMTEILNGAVLVPLVAVAAELGLADLVADGPRTVAELAQRSGSLPDPLYRVLRGLAAAGIFQETASRTFAATELSDTLRSGADSVRALARLWGISERTSALGHLGDTVRTGTPAFESVTGTDWWSHLANHPEQAAVFNDAMGYQVRRVHDATVSGYDLSGVRRLVDVGGGRGYLAAALLRRYPELTAVIFDQRAVVGEAERVLDEAGVADRAELVGGDFFDAVPEGGDVYVLSRILHDWDDERAGLILRNIRKAMAPQGRVLVVDAALTEGNHPDDGKVMDIVMLALHPGRERTLAEFGALFATAGLHHADTLALHGAASIVVGVPV</sequence>
<dbReference type="PANTHER" id="PTHR43712">
    <property type="entry name" value="PUTATIVE (AFU_ORTHOLOGUE AFUA_4G14580)-RELATED"/>
    <property type="match status" value="1"/>
</dbReference>
<dbReference type="GO" id="GO:0008171">
    <property type="term" value="F:O-methyltransferase activity"/>
    <property type="evidence" value="ECO:0007669"/>
    <property type="project" value="InterPro"/>
</dbReference>
<dbReference type="PIRSF" id="PIRSF005739">
    <property type="entry name" value="O-mtase"/>
    <property type="match status" value="1"/>
</dbReference>
<evidence type="ECO:0000313" key="7">
    <source>
        <dbReference type="EMBL" id="RJO70928.1"/>
    </source>
</evidence>
<organism evidence="7 8">
    <name type="scientific">Nocardia panacis</name>
    <dbReference type="NCBI Taxonomy" id="2340916"/>
    <lineage>
        <taxon>Bacteria</taxon>
        <taxon>Bacillati</taxon>
        <taxon>Actinomycetota</taxon>
        <taxon>Actinomycetes</taxon>
        <taxon>Mycobacteriales</taxon>
        <taxon>Nocardiaceae</taxon>
        <taxon>Nocardia</taxon>
    </lineage>
</organism>
<proteinExistence type="predicted"/>
<gene>
    <name evidence="7" type="ORF">D5S18_27515</name>
</gene>
<dbReference type="InterPro" id="IPR016461">
    <property type="entry name" value="COMT-like"/>
</dbReference>
<dbReference type="Gene3D" id="1.10.287.1350">
    <property type="match status" value="1"/>
</dbReference>